<gene>
    <name evidence="3" type="ORF">Hypma_009572</name>
</gene>
<feature type="compositionally biased region" description="Basic and acidic residues" evidence="1">
    <location>
        <begin position="348"/>
        <end position="363"/>
    </location>
</feature>
<keyword evidence="2" id="KW-0472">Membrane</keyword>
<proteinExistence type="predicted"/>
<accession>A0A369JSE4</accession>
<keyword evidence="2" id="KW-0812">Transmembrane</keyword>
<dbReference type="Proteomes" id="UP000076154">
    <property type="component" value="Unassembled WGS sequence"/>
</dbReference>
<keyword evidence="4" id="KW-1185">Reference proteome</keyword>
<dbReference type="InParanoid" id="A0A369JSE4"/>
<feature type="transmembrane region" description="Helical" evidence="2">
    <location>
        <begin position="102"/>
        <end position="124"/>
    </location>
</feature>
<evidence type="ECO:0000313" key="3">
    <source>
        <dbReference type="EMBL" id="RDB23295.1"/>
    </source>
</evidence>
<organism evidence="3 4">
    <name type="scientific">Hypsizygus marmoreus</name>
    <name type="common">White beech mushroom</name>
    <name type="synonym">Agaricus marmoreus</name>
    <dbReference type="NCBI Taxonomy" id="39966"/>
    <lineage>
        <taxon>Eukaryota</taxon>
        <taxon>Fungi</taxon>
        <taxon>Dikarya</taxon>
        <taxon>Basidiomycota</taxon>
        <taxon>Agaricomycotina</taxon>
        <taxon>Agaricomycetes</taxon>
        <taxon>Agaricomycetidae</taxon>
        <taxon>Agaricales</taxon>
        <taxon>Tricholomatineae</taxon>
        <taxon>Lyophyllaceae</taxon>
        <taxon>Hypsizygus</taxon>
    </lineage>
</organism>
<feature type="transmembrane region" description="Helical" evidence="2">
    <location>
        <begin position="20"/>
        <end position="40"/>
    </location>
</feature>
<feature type="region of interest" description="Disordered" evidence="1">
    <location>
        <begin position="345"/>
        <end position="370"/>
    </location>
</feature>
<dbReference type="OrthoDB" id="3197626at2759"/>
<keyword evidence="2" id="KW-1133">Transmembrane helix</keyword>
<evidence type="ECO:0000313" key="4">
    <source>
        <dbReference type="Proteomes" id="UP000076154"/>
    </source>
</evidence>
<comment type="caution">
    <text evidence="3">The sequence shown here is derived from an EMBL/GenBank/DDBJ whole genome shotgun (WGS) entry which is preliminary data.</text>
</comment>
<dbReference type="EMBL" id="LUEZ02000047">
    <property type="protein sequence ID" value="RDB23295.1"/>
    <property type="molecule type" value="Genomic_DNA"/>
</dbReference>
<sequence>MVNWSDPNEIAKDSDVFQKLIFALFGVYLWELFMTCDFEWSLISRRRKFRWPLCVDNHFTLYASRTFILSAVFFFFCRYCMLFAFIGLIISLNVTTPINCRALYTFNSWTGNMTILSASTSLMLRTIALWERQRTVIIALGALCLAHWALLYRTMFIVIAAWDDTLRACVVTATNPSLLNTTFFFTMGFDLIILVFTAVALLKKHSARTDLWKLLFQDGLVFFLVSFSTNCIPAVLNVLNLNTPMNVIATIPAATITSIAACRAVIRLLEFSSGDVYVHSMSAITSTHPIRHSIAPYSLPKSPNYVVKRPEVHVTTEHITMAEFPPSGANSPYSKSHCHRTSSVDLQSARDTEAHSENDDKESFVFPQTV</sequence>
<feature type="transmembrane region" description="Helical" evidence="2">
    <location>
        <begin position="67"/>
        <end position="90"/>
    </location>
</feature>
<feature type="transmembrane region" description="Helical" evidence="2">
    <location>
        <begin position="214"/>
        <end position="235"/>
    </location>
</feature>
<name>A0A369JSE4_HYPMA</name>
<evidence type="ECO:0000256" key="1">
    <source>
        <dbReference type="SAM" id="MobiDB-lite"/>
    </source>
</evidence>
<protein>
    <submittedName>
        <fullName evidence="3">Uncharacterized protein</fullName>
    </submittedName>
</protein>
<dbReference type="AlphaFoldDB" id="A0A369JSE4"/>
<evidence type="ECO:0000256" key="2">
    <source>
        <dbReference type="SAM" id="Phobius"/>
    </source>
</evidence>
<reference evidence="3" key="1">
    <citation type="submission" date="2018-04" db="EMBL/GenBank/DDBJ databases">
        <title>Whole genome sequencing of Hypsizygus marmoreus.</title>
        <authorList>
            <person name="Choi I.-G."/>
            <person name="Min B."/>
            <person name="Kim J.-G."/>
            <person name="Kim S."/>
            <person name="Oh Y.-L."/>
            <person name="Kong W.-S."/>
            <person name="Park H."/>
            <person name="Jeong J."/>
            <person name="Song E.-S."/>
        </authorList>
    </citation>
    <scope>NUCLEOTIDE SEQUENCE [LARGE SCALE GENOMIC DNA]</scope>
    <source>
        <strain evidence="3">51987-8</strain>
    </source>
</reference>
<feature type="transmembrane region" description="Helical" evidence="2">
    <location>
        <begin position="182"/>
        <end position="202"/>
    </location>
</feature>
<feature type="transmembrane region" description="Helical" evidence="2">
    <location>
        <begin position="136"/>
        <end position="162"/>
    </location>
</feature>